<keyword evidence="2" id="KW-1185">Reference proteome</keyword>
<organism evidence="1 2">
    <name type="scientific">Irpex rosettiformis</name>
    <dbReference type="NCBI Taxonomy" id="378272"/>
    <lineage>
        <taxon>Eukaryota</taxon>
        <taxon>Fungi</taxon>
        <taxon>Dikarya</taxon>
        <taxon>Basidiomycota</taxon>
        <taxon>Agaricomycotina</taxon>
        <taxon>Agaricomycetes</taxon>
        <taxon>Polyporales</taxon>
        <taxon>Irpicaceae</taxon>
        <taxon>Irpex</taxon>
    </lineage>
</organism>
<evidence type="ECO:0000313" key="1">
    <source>
        <dbReference type="EMBL" id="KAI0093671.1"/>
    </source>
</evidence>
<accession>A0ACB8UHL4</accession>
<evidence type="ECO:0000313" key="2">
    <source>
        <dbReference type="Proteomes" id="UP001055072"/>
    </source>
</evidence>
<reference evidence="1" key="1">
    <citation type="journal article" date="2021" name="Environ. Microbiol.">
        <title>Gene family expansions and transcriptome signatures uncover fungal adaptations to wood decay.</title>
        <authorList>
            <person name="Hage H."/>
            <person name="Miyauchi S."/>
            <person name="Viragh M."/>
            <person name="Drula E."/>
            <person name="Min B."/>
            <person name="Chaduli D."/>
            <person name="Navarro D."/>
            <person name="Favel A."/>
            <person name="Norest M."/>
            <person name="Lesage-Meessen L."/>
            <person name="Balint B."/>
            <person name="Merenyi Z."/>
            <person name="de Eugenio L."/>
            <person name="Morin E."/>
            <person name="Martinez A.T."/>
            <person name="Baldrian P."/>
            <person name="Stursova M."/>
            <person name="Martinez M.J."/>
            <person name="Novotny C."/>
            <person name="Magnuson J.K."/>
            <person name="Spatafora J.W."/>
            <person name="Maurice S."/>
            <person name="Pangilinan J."/>
            <person name="Andreopoulos W."/>
            <person name="LaButti K."/>
            <person name="Hundley H."/>
            <person name="Na H."/>
            <person name="Kuo A."/>
            <person name="Barry K."/>
            <person name="Lipzen A."/>
            <person name="Henrissat B."/>
            <person name="Riley R."/>
            <person name="Ahrendt S."/>
            <person name="Nagy L.G."/>
            <person name="Grigoriev I.V."/>
            <person name="Martin F."/>
            <person name="Rosso M.N."/>
        </authorList>
    </citation>
    <scope>NUCLEOTIDE SEQUENCE</scope>
    <source>
        <strain evidence="1">CBS 384.51</strain>
    </source>
</reference>
<comment type="caution">
    <text evidence="1">The sequence shown here is derived from an EMBL/GenBank/DDBJ whole genome shotgun (WGS) entry which is preliminary data.</text>
</comment>
<proteinExistence type="predicted"/>
<gene>
    <name evidence="1" type="ORF">BDY19DRAFT_918246</name>
</gene>
<name>A0ACB8UHL4_9APHY</name>
<dbReference type="EMBL" id="MU274901">
    <property type="protein sequence ID" value="KAI0093671.1"/>
    <property type="molecule type" value="Genomic_DNA"/>
</dbReference>
<protein>
    <submittedName>
        <fullName evidence="1">Uncharacterized protein</fullName>
    </submittedName>
</protein>
<dbReference type="Proteomes" id="UP001055072">
    <property type="component" value="Unassembled WGS sequence"/>
</dbReference>
<sequence length="1333" mass="150248">MEVRKPMKQNQLATDSSSKPSSSRPPTIRTSAAKSSASRVKVTGTFPSTMSSSQWDFEKIIQQGKNFKNIRRISAQLPEEEMARTIKEYDDSGEPLIIEGFHKSATWPQKVFDVDWLLEHYGEQMCCVRDVNKLSDHELSLSAFIDYARKPSSERQQALYYKDAYCPAEWTEWVKTKALIPSCLRPQSGNDLFRYLTPQESVESLMCYLGAGDTLTPCHKDLCGSSGHNIMCYTEDGGSSMWFMTATPDAPLVGRFFQEELHSEVDWERRTVTVEQFAKVPCTVYVAEQKLGDLVLVPPRSCHQVVNLGGLTIKTSWSRMTTKGLIMALRHELPIYRRVCRPEQYRVKYIIYRSMVQRQQELRELVDADDRRKVKQDDTSQMLVISEVKELVKDVASLVQLFDTILSEEFIPHETPTIFTHFQQINEILRPRHSSKRKPKPSSQATRVAATSCNFACDFCGSDIFQSFFECEKCMIYPSKDAEGPHTIGDGLILCCSCYVEGRTCACGSMKLAQCRPFSLLLQPRNDAAEVLRRFGEDYNKYFALNDKILLKIGQVRTSEAAYNLWKSRLPSLNSGKPELMCKLKHLVKRDHCVPCSTCRQSSCYVHLLERGIHSIEALIIRKPGASSWHSRHAGVHDTLQRGSIDVKEAESIEDPLKRQVMVVLIYPVCSSLNPGHTQPGWYDKLDPEAQAVDDRLDTCPDEDHRNDSELSVPGRDKGKAPLKRRDSISSLSSLSDAPSAPKRNFPLLSGKHVLMDCVLLPVPKRRIVHNSDSDRPIKRQKKGSKSVKNTSGDVTTPDSDEEDRRVEEDYADSLAQALSNVNKEHPSFSTTNAVLTLSKTRRTKYPGPSIETGAKAIASTANTSSSKTFPASSVAQMRAGLQAVQQSNSPSDATALRASKNPPPRTSVPFRAKRGRPPGRPNFLTGDPPGKQPEIGNARPSLQSPLRPPLDPSPPLVVPKASPSKPLSLAPGEKDPVETLKPTLHRFKNIIDDLSKSVQSLNGDLKTSQASYRTLEERFRNETRKKDEENQRILSKLSALTVELNTERAQRELLAQQLRMDLMKREQAIQDGARRVAEDAVKTWMEQSQKTHPGPSPPSTDESTQTMFKNFLAIIPQIMETMANSAGPSRAEPYNISSLVTSQPFFQAHLPSIRVQPNTWFEQTSTASNAYVREVQPSPVYYSQQVENFNVPQSRGRSPAHTTSVSNGNMVSRDPPSARRDLGNHSRTASDSHSQDNTITEETEDRYRRRTTRAPSRPRSDYQNTGTMDREGYRSTRDDETRRNGPTSNRHYSEDHQRRSERPSRDDHQQTKFTHRNDSSRSRHPASRPLRQ</sequence>